<dbReference type="NCBIfam" id="TIGR00405">
    <property type="entry name" value="KOW_elon_Spt5"/>
    <property type="match status" value="1"/>
</dbReference>
<name>T1BH60_9ZZZZ</name>
<dbReference type="GO" id="GO:0003746">
    <property type="term" value="F:translation elongation factor activity"/>
    <property type="evidence" value="ECO:0007669"/>
    <property type="project" value="InterPro"/>
</dbReference>
<sequence length="314" mass="33849">MNGPGDKPEESEGIGLVSPEEAKGSRADEGGPKVSVLLPTEEVAGPAAPRQASAQPTHLSLRAVDETLKEVTAGTITSLSVVVSSDRPDEGAVVLKAETVYTSTYPGEGAEWRVWWHLPGKKNREEILARKVEAELVLHPRAGLPFTFDVEAPAGVRYGDRVELRLTARWKAEDALGEGPATLRLAWAARQALLAIKTSRGYEREVADTLLARAEEKPGVIFALLVPSSLRGYVFGEGMSFEGVQEMLRGIRKARGLVSGETTLKEVEPLLVPKITVEGFVEGAIVELVAGPFKGEKARVKKIDQGKEQITVEL</sequence>
<feature type="compositionally biased region" description="Basic and acidic residues" evidence="3">
    <location>
        <begin position="20"/>
        <end position="31"/>
    </location>
</feature>
<evidence type="ECO:0000256" key="1">
    <source>
        <dbReference type="ARBA" id="ARBA00006956"/>
    </source>
</evidence>
<dbReference type="Pfam" id="PF03439">
    <property type="entry name" value="Spt5-NGN"/>
    <property type="match status" value="1"/>
</dbReference>
<dbReference type="InterPro" id="IPR014722">
    <property type="entry name" value="Rib_uL2_dom2"/>
</dbReference>
<reference evidence="5" key="1">
    <citation type="submission" date="2013-08" db="EMBL/GenBank/DDBJ databases">
        <authorList>
            <person name="Mendez C."/>
            <person name="Richter M."/>
            <person name="Ferrer M."/>
            <person name="Sanchez J."/>
        </authorList>
    </citation>
    <scope>NUCLEOTIDE SEQUENCE</scope>
</reference>
<dbReference type="InterPro" id="IPR008991">
    <property type="entry name" value="Translation_prot_SH3-like_sf"/>
</dbReference>
<organism evidence="5">
    <name type="scientific">mine drainage metagenome</name>
    <dbReference type="NCBI Taxonomy" id="410659"/>
    <lineage>
        <taxon>unclassified sequences</taxon>
        <taxon>metagenomes</taxon>
        <taxon>ecological metagenomes</taxon>
    </lineage>
</organism>
<comment type="similarity">
    <text evidence="1">Belongs to the SPT5 family.</text>
</comment>
<dbReference type="Gene3D" id="3.30.70.940">
    <property type="entry name" value="NusG, N-terminal domain"/>
    <property type="match status" value="1"/>
</dbReference>
<feature type="compositionally biased region" description="Basic and acidic residues" evidence="3">
    <location>
        <begin position="1"/>
        <end position="10"/>
    </location>
</feature>
<gene>
    <name evidence="5" type="ORF">B1B_10726</name>
</gene>
<dbReference type="InterPro" id="IPR005100">
    <property type="entry name" value="NGN-domain"/>
</dbReference>
<feature type="region of interest" description="Disordered" evidence="3">
    <location>
        <begin position="1"/>
        <end position="58"/>
    </location>
</feature>
<keyword evidence="2" id="KW-0804">Transcription</keyword>
<dbReference type="AlphaFoldDB" id="T1BH60"/>
<evidence type="ECO:0000256" key="3">
    <source>
        <dbReference type="SAM" id="MobiDB-lite"/>
    </source>
</evidence>
<dbReference type="Gene3D" id="2.30.30.30">
    <property type="match status" value="1"/>
</dbReference>
<dbReference type="InterPro" id="IPR036735">
    <property type="entry name" value="NGN_dom_sf"/>
</dbReference>
<accession>T1BH60</accession>
<evidence type="ECO:0000313" key="5">
    <source>
        <dbReference type="EMBL" id="EQD52454.1"/>
    </source>
</evidence>
<feature type="non-terminal residue" evidence="5">
    <location>
        <position position="314"/>
    </location>
</feature>
<feature type="domain" description="KOW" evidence="4">
    <location>
        <begin position="279"/>
        <end position="306"/>
    </location>
</feature>
<evidence type="ECO:0000259" key="4">
    <source>
        <dbReference type="SMART" id="SM00739"/>
    </source>
</evidence>
<reference evidence="5" key="2">
    <citation type="journal article" date="2014" name="ISME J.">
        <title>Microbial stratification in low pH oxic and suboxic macroscopic growths along an acid mine drainage.</title>
        <authorList>
            <person name="Mendez-Garcia C."/>
            <person name="Mesa V."/>
            <person name="Sprenger R.R."/>
            <person name="Richter M."/>
            <person name="Diez M.S."/>
            <person name="Solano J."/>
            <person name="Bargiela R."/>
            <person name="Golyshina O.V."/>
            <person name="Manteca A."/>
            <person name="Ramos J.L."/>
            <person name="Gallego J.R."/>
            <person name="Llorente I."/>
            <person name="Martins Dos Santos V.A."/>
            <person name="Jensen O.N."/>
            <person name="Pelaez A.I."/>
            <person name="Sanchez J."/>
            <person name="Ferrer M."/>
        </authorList>
    </citation>
    <scope>NUCLEOTIDE SEQUENCE</scope>
</reference>
<dbReference type="SUPFAM" id="SSF50104">
    <property type="entry name" value="Translation proteins SH3-like domain"/>
    <property type="match status" value="1"/>
</dbReference>
<dbReference type="SMART" id="SM00739">
    <property type="entry name" value="KOW"/>
    <property type="match status" value="1"/>
</dbReference>
<evidence type="ECO:0000256" key="2">
    <source>
        <dbReference type="ARBA" id="ARBA00023015"/>
    </source>
</evidence>
<dbReference type="EMBL" id="AUZY01006968">
    <property type="protein sequence ID" value="EQD52454.1"/>
    <property type="molecule type" value="Genomic_DNA"/>
</dbReference>
<dbReference type="InterPro" id="IPR005824">
    <property type="entry name" value="KOW"/>
</dbReference>
<dbReference type="CDD" id="cd06091">
    <property type="entry name" value="KOW_NusG"/>
    <property type="match status" value="1"/>
</dbReference>
<proteinExistence type="inferred from homology"/>
<comment type="caution">
    <text evidence="5">The sequence shown here is derived from an EMBL/GenBank/DDBJ whole genome shotgun (WGS) entry which is preliminary data.</text>
</comment>
<dbReference type="Pfam" id="PF00467">
    <property type="entry name" value="KOW"/>
    <property type="match status" value="1"/>
</dbReference>
<dbReference type="GO" id="GO:0006354">
    <property type="term" value="P:DNA-templated transcription elongation"/>
    <property type="evidence" value="ECO:0007669"/>
    <property type="project" value="InterPro"/>
</dbReference>
<dbReference type="InterPro" id="IPR011590">
    <property type="entry name" value="Spt5_arc"/>
</dbReference>
<protein>
    <submittedName>
        <fullName evidence="5">Transcription antitermination protein NusG</fullName>
    </submittedName>
</protein>
<keyword evidence="2" id="KW-0805">Transcription regulation</keyword>